<dbReference type="PROSITE" id="PS50977">
    <property type="entry name" value="HTH_TETR_2"/>
    <property type="match status" value="1"/>
</dbReference>
<proteinExistence type="predicted"/>
<dbReference type="InterPro" id="IPR009057">
    <property type="entry name" value="Homeodomain-like_sf"/>
</dbReference>
<dbReference type="Proteomes" id="UP001596166">
    <property type="component" value="Unassembled WGS sequence"/>
</dbReference>
<feature type="DNA-binding region" description="H-T-H motif" evidence="2">
    <location>
        <begin position="32"/>
        <end position="51"/>
    </location>
</feature>
<dbReference type="EMBL" id="JBHSLC010000113">
    <property type="protein sequence ID" value="MFC5359409.1"/>
    <property type="molecule type" value="Genomic_DNA"/>
</dbReference>
<organism evidence="4 5">
    <name type="scientific">Azospirillum himalayense</name>
    <dbReference type="NCBI Taxonomy" id="654847"/>
    <lineage>
        <taxon>Bacteria</taxon>
        <taxon>Pseudomonadati</taxon>
        <taxon>Pseudomonadota</taxon>
        <taxon>Alphaproteobacteria</taxon>
        <taxon>Rhodospirillales</taxon>
        <taxon>Azospirillaceae</taxon>
        <taxon>Azospirillum</taxon>
    </lineage>
</organism>
<dbReference type="PRINTS" id="PR00455">
    <property type="entry name" value="HTHTETR"/>
</dbReference>
<dbReference type="Pfam" id="PF00440">
    <property type="entry name" value="TetR_N"/>
    <property type="match status" value="1"/>
</dbReference>
<accession>A0ABW0GFU2</accession>
<evidence type="ECO:0000256" key="2">
    <source>
        <dbReference type="PROSITE-ProRule" id="PRU00335"/>
    </source>
</evidence>
<name>A0ABW0GFU2_9PROT</name>
<dbReference type="InterPro" id="IPR036271">
    <property type="entry name" value="Tet_transcr_reg_TetR-rel_C_sf"/>
</dbReference>
<dbReference type="PANTHER" id="PTHR30055">
    <property type="entry name" value="HTH-TYPE TRANSCRIPTIONAL REGULATOR RUTR"/>
    <property type="match status" value="1"/>
</dbReference>
<comment type="caution">
    <text evidence="4">The sequence shown here is derived from an EMBL/GenBank/DDBJ whole genome shotgun (WGS) entry which is preliminary data.</text>
</comment>
<dbReference type="InterPro" id="IPR041490">
    <property type="entry name" value="KstR2_TetR_C"/>
</dbReference>
<feature type="domain" description="HTH tetR-type" evidence="3">
    <location>
        <begin position="9"/>
        <end position="69"/>
    </location>
</feature>
<dbReference type="Pfam" id="PF17932">
    <property type="entry name" value="TetR_C_24"/>
    <property type="match status" value="1"/>
</dbReference>
<sequence>MAYTKADPGSRRDAIIEAAARQFAKAGYDATTMRDIASLTGMLPGSLYYHFRSKEELFAAVHEEAIQKICDSVVRAIDPAADPWTRLEQAASGYLESMLMHDSVYAGIIVTEFPRRRSRNLREQLISHRQRFERLFADIVDELPLKDGVDRSYWRLALLGMLAWTYVWYRPGGDPPKVIAQTMVRMLRNDTAQADS</sequence>
<dbReference type="PANTHER" id="PTHR30055:SF226">
    <property type="entry name" value="HTH-TYPE TRANSCRIPTIONAL REGULATOR PKSA"/>
    <property type="match status" value="1"/>
</dbReference>
<keyword evidence="1 2" id="KW-0238">DNA-binding</keyword>
<dbReference type="Gene3D" id="1.10.357.10">
    <property type="entry name" value="Tetracycline Repressor, domain 2"/>
    <property type="match status" value="1"/>
</dbReference>
<dbReference type="InterPro" id="IPR001647">
    <property type="entry name" value="HTH_TetR"/>
</dbReference>
<evidence type="ECO:0000256" key="1">
    <source>
        <dbReference type="ARBA" id="ARBA00023125"/>
    </source>
</evidence>
<dbReference type="SUPFAM" id="SSF46689">
    <property type="entry name" value="Homeodomain-like"/>
    <property type="match status" value="1"/>
</dbReference>
<dbReference type="RefSeq" id="WP_376999410.1">
    <property type="nucleotide sequence ID" value="NZ_JBHSLC010000113.1"/>
</dbReference>
<dbReference type="SUPFAM" id="SSF48498">
    <property type="entry name" value="Tetracyclin repressor-like, C-terminal domain"/>
    <property type="match status" value="1"/>
</dbReference>
<evidence type="ECO:0000313" key="5">
    <source>
        <dbReference type="Proteomes" id="UP001596166"/>
    </source>
</evidence>
<evidence type="ECO:0000259" key="3">
    <source>
        <dbReference type="PROSITE" id="PS50977"/>
    </source>
</evidence>
<protein>
    <submittedName>
        <fullName evidence="4">TetR/AcrR family transcriptional regulator</fullName>
    </submittedName>
</protein>
<evidence type="ECO:0000313" key="4">
    <source>
        <dbReference type="EMBL" id="MFC5359409.1"/>
    </source>
</evidence>
<gene>
    <name evidence="4" type="ORF">ACFPMG_30880</name>
</gene>
<keyword evidence="5" id="KW-1185">Reference proteome</keyword>
<reference evidence="5" key="1">
    <citation type="journal article" date="2019" name="Int. J. Syst. Evol. Microbiol.">
        <title>The Global Catalogue of Microorganisms (GCM) 10K type strain sequencing project: providing services to taxonomists for standard genome sequencing and annotation.</title>
        <authorList>
            <consortium name="The Broad Institute Genomics Platform"/>
            <consortium name="The Broad Institute Genome Sequencing Center for Infectious Disease"/>
            <person name="Wu L."/>
            <person name="Ma J."/>
        </authorList>
    </citation>
    <scope>NUCLEOTIDE SEQUENCE [LARGE SCALE GENOMIC DNA]</scope>
    <source>
        <strain evidence="5">CCUG 58760</strain>
    </source>
</reference>
<dbReference type="InterPro" id="IPR050109">
    <property type="entry name" value="HTH-type_TetR-like_transc_reg"/>
</dbReference>